<accession>A0ABQ4QYG8</accession>
<comment type="caution">
    <text evidence="6">The sequence shown here is derived from an EMBL/GenBank/DDBJ whole genome shotgun (WGS) entry which is preliminary data.</text>
</comment>
<dbReference type="RefSeq" id="WP_128566411.1">
    <property type="nucleotide sequence ID" value="NZ_BPQH01000009.1"/>
</dbReference>
<comment type="similarity">
    <text evidence="2 5">Belongs to the trans-sulfuration enzymes family.</text>
</comment>
<dbReference type="Proteomes" id="UP001055167">
    <property type="component" value="Unassembled WGS sequence"/>
</dbReference>
<dbReference type="InterPro" id="IPR000277">
    <property type="entry name" value="Cys/Met-Metab_PyrdxlP-dep_enz"/>
</dbReference>
<name>A0ABQ4QYG8_9HYPH</name>
<dbReference type="InterPro" id="IPR054542">
    <property type="entry name" value="Cys_met_metab_PP"/>
</dbReference>
<dbReference type="InterPro" id="IPR015422">
    <property type="entry name" value="PyrdxlP-dep_Trfase_small"/>
</dbReference>
<dbReference type="PANTHER" id="PTHR43797:SF2">
    <property type="entry name" value="HOMOCYSTEINE_CYSTEINE SYNTHASE"/>
    <property type="match status" value="1"/>
</dbReference>
<evidence type="ECO:0000256" key="3">
    <source>
        <dbReference type="ARBA" id="ARBA00022679"/>
    </source>
</evidence>
<organism evidence="6 7">
    <name type="scientific">Methylobacterium crusticola</name>
    <dbReference type="NCBI Taxonomy" id="1697972"/>
    <lineage>
        <taxon>Bacteria</taxon>
        <taxon>Pseudomonadati</taxon>
        <taxon>Pseudomonadota</taxon>
        <taxon>Alphaproteobacteria</taxon>
        <taxon>Hyphomicrobiales</taxon>
        <taxon>Methylobacteriaceae</taxon>
        <taxon>Methylobacterium</taxon>
    </lineage>
</organism>
<proteinExistence type="inferred from homology"/>
<reference evidence="6" key="2">
    <citation type="submission" date="2021-08" db="EMBL/GenBank/DDBJ databases">
        <authorList>
            <person name="Tani A."/>
            <person name="Ola A."/>
            <person name="Ogura Y."/>
            <person name="Katsura K."/>
            <person name="Hayashi T."/>
        </authorList>
    </citation>
    <scope>NUCLEOTIDE SEQUENCE</scope>
    <source>
        <strain evidence="6">KCTC 52305</strain>
    </source>
</reference>
<keyword evidence="7" id="KW-1185">Reference proteome</keyword>
<protein>
    <submittedName>
        <fullName evidence="6">O-acetyl-L-homoserine sulfhydrylase 1</fullName>
    </submittedName>
</protein>
<dbReference type="Gene3D" id="3.90.1150.10">
    <property type="entry name" value="Aspartate Aminotransferase, domain 1"/>
    <property type="match status" value="1"/>
</dbReference>
<dbReference type="Gene3D" id="3.40.640.10">
    <property type="entry name" value="Type I PLP-dependent aspartate aminotransferase-like (Major domain)"/>
    <property type="match status" value="1"/>
</dbReference>
<keyword evidence="3" id="KW-0808">Transferase</keyword>
<dbReference type="Pfam" id="PF01053">
    <property type="entry name" value="Cys_Met_Meta_PP"/>
    <property type="match status" value="1"/>
</dbReference>
<dbReference type="SUPFAM" id="SSF53383">
    <property type="entry name" value="PLP-dependent transferases"/>
    <property type="match status" value="1"/>
</dbReference>
<evidence type="ECO:0000256" key="4">
    <source>
        <dbReference type="ARBA" id="ARBA00022898"/>
    </source>
</evidence>
<reference evidence="6" key="1">
    <citation type="journal article" date="2021" name="Front. Microbiol.">
        <title>Comprehensive Comparative Genomics and Phenotyping of Methylobacterium Species.</title>
        <authorList>
            <person name="Alessa O."/>
            <person name="Ogura Y."/>
            <person name="Fujitani Y."/>
            <person name="Takami H."/>
            <person name="Hayashi T."/>
            <person name="Sahin N."/>
            <person name="Tani A."/>
        </authorList>
    </citation>
    <scope>NUCLEOTIDE SEQUENCE</scope>
    <source>
        <strain evidence="6">KCTC 52305</strain>
    </source>
</reference>
<evidence type="ECO:0000256" key="2">
    <source>
        <dbReference type="ARBA" id="ARBA00009077"/>
    </source>
</evidence>
<dbReference type="PROSITE" id="PS00868">
    <property type="entry name" value="CYS_MET_METAB_PP"/>
    <property type="match status" value="1"/>
</dbReference>
<dbReference type="PANTHER" id="PTHR43797">
    <property type="entry name" value="HOMOCYSTEINE/CYSTEINE SYNTHASE"/>
    <property type="match status" value="1"/>
</dbReference>
<comment type="cofactor">
    <cofactor evidence="1 5">
        <name>pyridoxal 5'-phosphate</name>
        <dbReference type="ChEBI" id="CHEBI:597326"/>
    </cofactor>
</comment>
<gene>
    <name evidence="6" type="primary">oah1</name>
    <name evidence="6" type="ORF">OPKNFCMD_3196</name>
</gene>
<dbReference type="InterPro" id="IPR015424">
    <property type="entry name" value="PyrdxlP-dep_Trfase"/>
</dbReference>
<dbReference type="NCBIfam" id="TIGR01326">
    <property type="entry name" value="OAH_OAS_sulfhy"/>
    <property type="match status" value="1"/>
</dbReference>
<dbReference type="InterPro" id="IPR015421">
    <property type="entry name" value="PyrdxlP-dep_Trfase_major"/>
</dbReference>
<dbReference type="EMBL" id="BPQH01000009">
    <property type="protein sequence ID" value="GJD50457.1"/>
    <property type="molecule type" value="Genomic_DNA"/>
</dbReference>
<dbReference type="InterPro" id="IPR006235">
    <property type="entry name" value="OAc-hSer/O-AcSer_sulfhydrylase"/>
</dbReference>
<evidence type="ECO:0000256" key="5">
    <source>
        <dbReference type="RuleBase" id="RU362118"/>
    </source>
</evidence>
<dbReference type="CDD" id="cd00614">
    <property type="entry name" value="CGS_like"/>
    <property type="match status" value="1"/>
</dbReference>
<evidence type="ECO:0000313" key="6">
    <source>
        <dbReference type="EMBL" id="GJD50457.1"/>
    </source>
</evidence>
<sequence>MRAETIAVHAGYDDDPTTHAVAVPIYQTVAYSFDSADHGAALFNLEAEGYRYSRIANPTNAVLERRVADLEGGHAALSTATGQAALHYAIATLADCGGNIVSVPQLYGTTHTLFAHVFPRQGIHTRFAASDRPEDIARLIDRDTKAVYCESIGNPAGNICDIEGLAAVAHAHGVPLVVDNTVATPILMRPLDHGADVVVASLTKFMGGHGTTLGGIIVDGGRFPWMEHAGRFPMLCEPDASYHGLVYAERFGPGAFAARARSVYQRTTGAVLAPLSAFLLLQGIETVALRVERHVENARKVAEFLRDHPRVAWVNYAGFADSPHHAMARKYLGGRASSLLTFGVAGGFEGGRAFYDALRLVKRLVNIGDAKSLACHPASTTHRQMSPEQQRQAGVLPETIRISVGIEHSDDILADLDQALAACGGGLMQAAE</sequence>
<evidence type="ECO:0000256" key="1">
    <source>
        <dbReference type="ARBA" id="ARBA00001933"/>
    </source>
</evidence>
<keyword evidence="4 5" id="KW-0663">Pyridoxal phosphate</keyword>
<evidence type="ECO:0000313" key="7">
    <source>
        <dbReference type="Proteomes" id="UP001055167"/>
    </source>
</evidence>
<dbReference type="PIRSF" id="PIRSF001434">
    <property type="entry name" value="CGS"/>
    <property type="match status" value="1"/>
</dbReference>